<dbReference type="AlphaFoldDB" id="A0A9K3KAX5"/>
<accession>A0A9K3KAX5</accession>
<comment type="caution">
    <text evidence="1">The sequence shown here is derived from an EMBL/GenBank/DDBJ whole genome shotgun (WGS) entry which is preliminary data.</text>
</comment>
<name>A0A9K3KAX5_9STRA</name>
<protein>
    <submittedName>
        <fullName evidence="1">Uncharacterized protein</fullName>
    </submittedName>
</protein>
<evidence type="ECO:0000313" key="2">
    <source>
        <dbReference type="Proteomes" id="UP000693970"/>
    </source>
</evidence>
<organism evidence="1 2">
    <name type="scientific">Nitzschia inconspicua</name>
    <dbReference type="NCBI Taxonomy" id="303405"/>
    <lineage>
        <taxon>Eukaryota</taxon>
        <taxon>Sar</taxon>
        <taxon>Stramenopiles</taxon>
        <taxon>Ochrophyta</taxon>
        <taxon>Bacillariophyta</taxon>
        <taxon>Bacillariophyceae</taxon>
        <taxon>Bacillariophycidae</taxon>
        <taxon>Bacillariales</taxon>
        <taxon>Bacillariaceae</taxon>
        <taxon>Nitzschia</taxon>
    </lineage>
</organism>
<keyword evidence="2" id="KW-1185">Reference proteome</keyword>
<sequence>MGASFVRKVYNELLGYNSDRPLTIPLGIDSQSAMDTANSHKETSRTRHIARRYHYVRFAQMNSETTLFKVDGTRNPADSMTKALTAEQLDDEATLFHVEVDP</sequence>
<gene>
    <name evidence="1" type="ORF">IV203_023751</name>
</gene>
<reference evidence="1" key="2">
    <citation type="submission" date="2021-04" db="EMBL/GenBank/DDBJ databases">
        <authorList>
            <person name="Podell S."/>
        </authorList>
    </citation>
    <scope>NUCLEOTIDE SEQUENCE</scope>
    <source>
        <strain evidence="1">Hildebrandi</strain>
    </source>
</reference>
<dbReference type="Proteomes" id="UP000693970">
    <property type="component" value="Unassembled WGS sequence"/>
</dbReference>
<evidence type="ECO:0000313" key="1">
    <source>
        <dbReference type="EMBL" id="KAG7340208.1"/>
    </source>
</evidence>
<dbReference type="EMBL" id="JAGRRH010000027">
    <property type="protein sequence ID" value="KAG7340208.1"/>
    <property type="molecule type" value="Genomic_DNA"/>
</dbReference>
<reference evidence="1" key="1">
    <citation type="journal article" date="2021" name="Sci. Rep.">
        <title>Diploid genomic architecture of Nitzschia inconspicua, an elite biomass production diatom.</title>
        <authorList>
            <person name="Oliver A."/>
            <person name="Podell S."/>
            <person name="Pinowska A."/>
            <person name="Traller J.C."/>
            <person name="Smith S.R."/>
            <person name="McClure R."/>
            <person name="Beliaev A."/>
            <person name="Bohutskyi P."/>
            <person name="Hill E.A."/>
            <person name="Rabines A."/>
            <person name="Zheng H."/>
            <person name="Allen L.Z."/>
            <person name="Kuo A."/>
            <person name="Grigoriev I.V."/>
            <person name="Allen A.E."/>
            <person name="Hazlebeck D."/>
            <person name="Allen E.E."/>
        </authorList>
    </citation>
    <scope>NUCLEOTIDE SEQUENCE</scope>
    <source>
        <strain evidence="1">Hildebrandi</strain>
    </source>
</reference>
<proteinExistence type="predicted"/>